<evidence type="ECO:0000313" key="3">
    <source>
        <dbReference type="EMBL" id="THU75668.1"/>
    </source>
</evidence>
<dbReference type="Proteomes" id="UP000297245">
    <property type="component" value="Unassembled WGS sequence"/>
</dbReference>
<dbReference type="OrthoDB" id="7464126at2759"/>
<dbReference type="PANTHER" id="PTHR10039:SF16">
    <property type="entry name" value="GPI INOSITOL-DEACYLASE"/>
    <property type="match status" value="1"/>
</dbReference>
<dbReference type="InterPro" id="IPR056884">
    <property type="entry name" value="NPHP3-like_N"/>
</dbReference>
<proteinExistence type="predicted"/>
<evidence type="ECO:0000256" key="1">
    <source>
        <dbReference type="ARBA" id="ARBA00022737"/>
    </source>
</evidence>
<keyword evidence="1" id="KW-0677">Repeat</keyword>
<evidence type="ECO:0000313" key="4">
    <source>
        <dbReference type="Proteomes" id="UP000297245"/>
    </source>
</evidence>
<dbReference type="AlphaFoldDB" id="A0A4S8KKJ8"/>
<reference evidence="3 4" key="1">
    <citation type="journal article" date="2019" name="Nat. Ecol. Evol.">
        <title>Megaphylogeny resolves global patterns of mushroom evolution.</title>
        <authorList>
            <person name="Varga T."/>
            <person name="Krizsan K."/>
            <person name="Foldi C."/>
            <person name="Dima B."/>
            <person name="Sanchez-Garcia M."/>
            <person name="Sanchez-Ramirez S."/>
            <person name="Szollosi G.J."/>
            <person name="Szarkandi J.G."/>
            <person name="Papp V."/>
            <person name="Albert L."/>
            <person name="Andreopoulos W."/>
            <person name="Angelini C."/>
            <person name="Antonin V."/>
            <person name="Barry K.W."/>
            <person name="Bougher N.L."/>
            <person name="Buchanan P."/>
            <person name="Buyck B."/>
            <person name="Bense V."/>
            <person name="Catcheside P."/>
            <person name="Chovatia M."/>
            <person name="Cooper J."/>
            <person name="Damon W."/>
            <person name="Desjardin D."/>
            <person name="Finy P."/>
            <person name="Geml J."/>
            <person name="Haridas S."/>
            <person name="Hughes K."/>
            <person name="Justo A."/>
            <person name="Karasinski D."/>
            <person name="Kautmanova I."/>
            <person name="Kiss B."/>
            <person name="Kocsube S."/>
            <person name="Kotiranta H."/>
            <person name="LaButti K.M."/>
            <person name="Lechner B.E."/>
            <person name="Liimatainen K."/>
            <person name="Lipzen A."/>
            <person name="Lukacs Z."/>
            <person name="Mihaltcheva S."/>
            <person name="Morgado L.N."/>
            <person name="Niskanen T."/>
            <person name="Noordeloos M.E."/>
            <person name="Ohm R.A."/>
            <person name="Ortiz-Santana B."/>
            <person name="Ovrebo C."/>
            <person name="Racz N."/>
            <person name="Riley R."/>
            <person name="Savchenko A."/>
            <person name="Shiryaev A."/>
            <person name="Soop K."/>
            <person name="Spirin V."/>
            <person name="Szebenyi C."/>
            <person name="Tomsovsky M."/>
            <person name="Tulloss R.E."/>
            <person name="Uehling J."/>
            <person name="Grigoriev I.V."/>
            <person name="Vagvolgyi C."/>
            <person name="Papp T."/>
            <person name="Martin F.M."/>
            <person name="Miettinen O."/>
            <person name="Hibbett D.S."/>
            <person name="Nagy L.G."/>
        </authorList>
    </citation>
    <scope>NUCLEOTIDE SEQUENCE [LARGE SCALE GENOMIC DNA]</scope>
    <source>
        <strain evidence="3 4">CBS 962.96</strain>
    </source>
</reference>
<sequence length="329" mass="37201">MSDTKIQDIRKWIGAPDPSTNFVTACNKMTEGTGLWLVNNERFQEWKNQGGLFWLQGKAGSGKTFLCTTAIKTLKNSGNSVFYFYFDSLDSSQSKTGYEGLVASLLTQIGTHSAYDHTYLESLYKDNQEGHTKVPAHDMKITIQETLEKCPKTWATYIFLDAMDECKNVNPVKSLVQDLLMLQNIHIFVTSRHSGLDSRQAVNTGWNISLDSLGINEDISVHMNKALVSNESFKGLEEEIRAELLKKADGQIRWVDCQLTSLQELGTKKAIQRALKTLPKTLEEIYVHALENIQEDHIDEAKCLLQWILFSYQPLTVENAMEVLAIDPE</sequence>
<dbReference type="PANTHER" id="PTHR10039">
    <property type="entry name" value="AMELOGENIN"/>
    <property type="match status" value="1"/>
</dbReference>
<dbReference type="SUPFAM" id="SSF52540">
    <property type="entry name" value="P-loop containing nucleoside triphosphate hydrolases"/>
    <property type="match status" value="1"/>
</dbReference>
<dbReference type="InterPro" id="IPR027417">
    <property type="entry name" value="P-loop_NTPase"/>
</dbReference>
<evidence type="ECO:0000259" key="2">
    <source>
        <dbReference type="Pfam" id="PF24883"/>
    </source>
</evidence>
<dbReference type="Gene3D" id="3.40.50.300">
    <property type="entry name" value="P-loop containing nucleotide triphosphate hydrolases"/>
    <property type="match status" value="1"/>
</dbReference>
<gene>
    <name evidence="3" type="ORF">K435DRAFT_739751</name>
</gene>
<accession>A0A4S8KKJ8</accession>
<dbReference type="EMBL" id="ML181712">
    <property type="protein sequence ID" value="THU75668.1"/>
    <property type="molecule type" value="Genomic_DNA"/>
</dbReference>
<name>A0A4S8KKJ8_DENBC</name>
<organism evidence="3 4">
    <name type="scientific">Dendrothele bispora (strain CBS 962.96)</name>
    <dbReference type="NCBI Taxonomy" id="1314807"/>
    <lineage>
        <taxon>Eukaryota</taxon>
        <taxon>Fungi</taxon>
        <taxon>Dikarya</taxon>
        <taxon>Basidiomycota</taxon>
        <taxon>Agaricomycotina</taxon>
        <taxon>Agaricomycetes</taxon>
        <taxon>Agaricomycetidae</taxon>
        <taxon>Agaricales</taxon>
        <taxon>Agaricales incertae sedis</taxon>
        <taxon>Dendrothele</taxon>
    </lineage>
</organism>
<feature type="domain" description="Nephrocystin 3-like N-terminal" evidence="2">
    <location>
        <begin position="32"/>
        <end position="192"/>
    </location>
</feature>
<protein>
    <recommendedName>
        <fullName evidence="2">Nephrocystin 3-like N-terminal domain-containing protein</fullName>
    </recommendedName>
</protein>
<keyword evidence="4" id="KW-1185">Reference proteome</keyword>
<feature type="non-terminal residue" evidence="3">
    <location>
        <position position="329"/>
    </location>
</feature>
<dbReference type="Pfam" id="PF24883">
    <property type="entry name" value="NPHP3_N"/>
    <property type="match status" value="1"/>
</dbReference>